<proteinExistence type="inferred from homology"/>
<dbReference type="GO" id="GO:0046872">
    <property type="term" value="F:metal ion binding"/>
    <property type="evidence" value="ECO:0007669"/>
    <property type="project" value="UniProtKB-KW"/>
</dbReference>
<keyword evidence="3" id="KW-0479">Metal-binding</keyword>
<dbReference type="Pfam" id="PF00920">
    <property type="entry name" value="ILVD_EDD_N"/>
    <property type="match status" value="1"/>
</dbReference>
<dbReference type="GO" id="GO:0051539">
    <property type="term" value="F:4 iron, 4 sulfur cluster binding"/>
    <property type="evidence" value="ECO:0007669"/>
    <property type="project" value="UniProtKB-KW"/>
</dbReference>
<dbReference type="EC" id="4.2.1.12" evidence="9"/>
<dbReference type="SUPFAM" id="SSF52016">
    <property type="entry name" value="LeuD/IlvD-like"/>
    <property type="match status" value="1"/>
</dbReference>
<dbReference type="PROSITE" id="PS00886">
    <property type="entry name" value="ILVD_EDD_1"/>
    <property type="match status" value="1"/>
</dbReference>
<feature type="domain" description="Dihydroxy-acid/6-phosphogluconate dehydratase N-terminal" evidence="10">
    <location>
        <begin position="67"/>
        <end position="381"/>
    </location>
</feature>
<evidence type="ECO:0000256" key="5">
    <source>
        <dbReference type="ARBA" id="ARBA00023014"/>
    </source>
</evidence>
<keyword evidence="2" id="KW-0004">4Fe-4S</keyword>
<dbReference type="PROSITE" id="PS00887">
    <property type="entry name" value="ILVD_EDD_2"/>
    <property type="match status" value="1"/>
</dbReference>
<dbReference type="GO" id="GO:0004456">
    <property type="term" value="F:phosphogluconate dehydratase activity"/>
    <property type="evidence" value="ECO:0007669"/>
    <property type="project" value="UniProtKB-UniRule"/>
</dbReference>
<name>A0A4R7K0I7_9GAMM</name>
<comment type="similarity">
    <text evidence="1">Belongs to the IlvD/Edd family.</text>
</comment>
<evidence type="ECO:0000256" key="6">
    <source>
        <dbReference type="ARBA" id="ARBA00023064"/>
    </source>
</evidence>
<gene>
    <name evidence="12" type="ORF">DES49_0739</name>
</gene>
<dbReference type="AlphaFoldDB" id="A0A4R7K0I7"/>
<reference evidence="12 13" key="1">
    <citation type="submission" date="2019-03" db="EMBL/GenBank/DDBJ databases">
        <title>Genomic Encyclopedia of Type Strains, Phase IV (KMG-IV): sequencing the most valuable type-strain genomes for metagenomic binning, comparative biology and taxonomic classification.</title>
        <authorList>
            <person name="Goeker M."/>
        </authorList>
    </citation>
    <scope>NUCLEOTIDE SEQUENCE [LARGE SCALE GENOMIC DNA]</scope>
    <source>
        <strain evidence="12 13">DSM 15505</strain>
    </source>
</reference>
<keyword evidence="7" id="KW-0456">Lyase</keyword>
<dbReference type="NCBIfam" id="TIGR01196">
    <property type="entry name" value="edd"/>
    <property type="match status" value="1"/>
</dbReference>
<evidence type="ECO:0000313" key="12">
    <source>
        <dbReference type="EMBL" id="TDT42939.1"/>
    </source>
</evidence>
<feature type="domain" description="Dihydroxy-acid/6-phosphogluconate dehydratase C-terminal" evidence="11">
    <location>
        <begin position="408"/>
        <end position="595"/>
    </location>
</feature>
<evidence type="ECO:0000259" key="11">
    <source>
        <dbReference type="Pfam" id="PF24877"/>
    </source>
</evidence>
<comment type="caution">
    <text evidence="12">The sequence shown here is derived from an EMBL/GenBank/DDBJ whole genome shotgun (WGS) entry which is preliminary data.</text>
</comment>
<evidence type="ECO:0000256" key="9">
    <source>
        <dbReference type="NCBIfam" id="TIGR01196"/>
    </source>
</evidence>
<dbReference type="RefSeq" id="WP_133735050.1">
    <property type="nucleotide sequence ID" value="NZ_SOAX01000002.1"/>
</dbReference>
<dbReference type="GO" id="GO:0009255">
    <property type="term" value="P:Entner-Doudoroff pathway through 6-phosphogluconate"/>
    <property type="evidence" value="ECO:0007669"/>
    <property type="project" value="UniProtKB-UniRule"/>
</dbReference>
<evidence type="ECO:0000256" key="8">
    <source>
        <dbReference type="ARBA" id="ARBA00023277"/>
    </source>
</evidence>
<sequence>MNPEIERITRRIRERSATHRDRYLALMAQMRRKGPQRDAMSCTNLAHVMASKSESDKMILRQTEQNANIGIVSAYNEILSAHQPYGSYPEQIRRAMARQGHVAQFAAGVPAMCDGVTQGQPGMELSLFSRDVIAQATAVALTHNIFDGALCMGICDKIVPGLLTGALRFGHLPVIFVPAGPMPSGLPNSEKAAVRQRYARGEIGRDELLEAEVESYHSPGTCTFYGTANSNQVLMEVMGLQLPGSSFVNPGTEVRDAFTEKACQQITSVTDLSNDYRPLHDVVSEKTIVNAMAALLATGGSTNHSIHLVAIARAAGIRIDWEDFHELSRVVPLMTRLYPNGEADINAFEKAGGVAFLMRELLGHGVMHEDVNVMFGESIHDYTKPAGLDEAGRLVWHRSRLASADTSCLRSADDPFEADSGLYRVEGNLGRAMVKTSSVPKENWCIEAPARVFADQQALLAAYEAGELNLDAVVVLPGQGPAGNGMPELHKLMPALANLQADGYRVALLTDGRLSGASGKVLSAIHLHPEAVRGGAIGRIRNGDWIRIDATAGEMHWEAADDHGSAAHWGRANEGLGRELFRVFRQQVTHAEAGATIFRWDD</sequence>
<dbReference type="Proteomes" id="UP000295830">
    <property type="component" value="Unassembled WGS sequence"/>
</dbReference>
<dbReference type="InterPro" id="IPR056740">
    <property type="entry name" value="ILV_EDD_C"/>
</dbReference>
<dbReference type="PANTHER" id="PTHR43661">
    <property type="entry name" value="D-XYLONATE DEHYDRATASE"/>
    <property type="match status" value="1"/>
</dbReference>
<dbReference type="SUPFAM" id="SSF143975">
    <property type="entry name" value="IlvD/EDD N-terminal domain-like"/>
    <property type="match status" value="1"/>
</dbReference>
<evidence type="ECO:0000256" key="2">
    <source>
        <dbReference type="ARBA" id="ARBA00022485"/>
    </source>
</evidence>
<keyword evidence="6" id="KW-0311">Gluconate utilization</keyword>
<dbReference type="InterPro" id="IPR000581">
    <property type="entry name" value="ILV_EDD_N"/>
</dbReference>
<evidence type="ECO:0000256" key="3">
    <source>
        <dbReference type="ARBA" id="ARBA00022723"/>
    </source>
</evidence>
<dbReference type="OrthoDB" id="9807077at2"/>
<dbReference type="InterPro" id="IPR004786">
    <property type="entry name" value="6-phosphgluc_deHydtase"/>
</dbReference>
<dbReference type="GO" id="GO:0019521">
    <property type="term" value="P:D-gluconate metabolic process"/>
    <property type="evidence" value="ECO:0007669"/>
    <property type="project" value="UniProtKB-KW"/>
</dbReference>
<protein>
    <recommendedName>
        <fullName evidence="9">Phosphogluconate dehydratase</fullName>
        <ecNumber evidence="9">4.2.1.12</ecNumber>
    </recommendedName>
</protein>
<accession>A0A4R7K0I7</accession>
<dbReference type="Gene3D" id="3.50.30.80">
    <property type="entry name" value="IlvD/EDD C-terminal domain-like"/>
    <property type="match status" value="1"/>
</dbReference>
<keyword evidence="13" id="KW-1185">Reference proteome</keyword>
<dbReference type="InterPro" id="IPR020558">
    <property type="entry name" value="DiOHA_6PGluconate_deHydtase_CS"/>
</dbReference>
<dbReference type="Pfam" id="PF24877">
    <property type="entry name" value="ILV_EDD_C"/>
    <property type="match status" value="1"/>
</dbReference>
<evidence type="ECO:0000256" key="4">
    <source>
        <dbReference type="ARBA" id="ARBA00023004"/>
    </source>
</evidence>
<dbReference type="InterPro" id="IPR042096">
    <property type="entry name" value="Dihydro-acid_dehy_C"/>
</dbReference>
<evidence type="ECO:0000313" key="13">
    <source>
        <dbReference type="Proteomes" id="UP000295830"/>
    </source>
</evidence>
<organism evidence="12 13">
    <name type="scientific">Halospina denitrificans</name>
    <dbReference type="NCBI Taxonomy" id="332522"/>
    <lineage>
        <taxon>Bacteria</taxon>
        <taxon>Pseudomonadati</taxon>
        <taxon>Pseudomonadota</taxon>
        <taxon>Gammaproteobacteria</taxon>
        <taxon>Halospina</taxon>
    </lineage>
</organism>
<evidence type="ECO:0000256" key="1">
    <source>
        <dbReference type="ARBA" id="ARBA00006486"/>
    </source>
</evidence>
<dbReference type="PANTHER" id="PTHR43661:SF1">
    <property type="entry name" value="PHOSPHOGLUCONATE DEHYDRATASE"/>
    <property type="match status" value="1"/>
</dbReference>
<evidence type="ECO:0000256" key="7">
    <source>
        <dbReference type="ARBA" id="ARBA00023239"/>
    </source>
</evidence>
<keyword evidence="8" id="KW-0119">Carbohydrate metabolism</keyword>
<dbReference type="EMBL" id="SOAX01000002">
    <property type="protein sequence ID" value="TDT42939.1"/>
    <property type="molecule type" value="Genomic_DNA"/>
</dbReference>
<keyword evidence="5" id="KW-0411">Iron-sulfur</keyword>
<evidence type="ECO:0000259" key="10">
    <source>
        <dbReference type="Pfam" id="PF00920"/>
    </source>
</evidence>
<dbReference type="InterPro" id="IPR037237">
    <property type="entry name" value="IlvD/EDD_N"/>
</dbReference>
<dbReference type="GO" id="GO:0005829">
    <property type="term" value="C:cytosol"/>
    <property type="evidence" value="ECO:0007669"/>
    <property type="project" value="TreeGrafter"/>
</dbReference>
<keyword evidence="4" id="KW-0408">Iron</keyword>